<dbReference type="RefSeq" id="XP_033689281.1">
    <property type="nucleotide sequence ID" value="XM_033819743.1"/>
</dbReference>
<reference evidence="1" key="1">
    <citation type="journal article" date="2020" name="Stud. Mycol.">
        <title>101 Dothideomycetes genomes: a test case for predicting lifestyles and emergence of pathogens.</title>
        <authorList>
            <person name="Haridas S."/>
            <person name="Albert R."/>
            <person name="Binder M."/>
            <person name="Bloem J."/>
            <person name="Labutti K."/>
            <person name="Salamov A."/>
            <person name="Andreopoulos B."/>
            <person name="Baker S."/>
            <person name="Barry K."/>
            <person name="Bills G."/>
            <person name="Bluhm B."/>
            <person name="Cannon C."/>
            <person name="Castanera R."/>
            <person name="Culley D."/>
            <person name="Daum C."/>
            <person name="Ezra D."/>
            <person name="Gonzalez J."/>
            <person name="Henrissat B."/>
            <person name="Kuo A."/>
            <person name="Liang C."/>
            <person name="Lipzen A."/>
            <person name="Lutzoni F."/>
            <person name="Magnuson J."/>
            <person name="Mondo S."/>
            <person name="Nolan M."/>
            <person name="Ohm R."/>
            <person name="Pangilinan J."/>
            <person name="Park H.-J."/>
            <person name="Ramirez L."/>
            <person name="Alfaro M."/>
            <person name="Sun H."/>
            <person name="Tritt A."/>
            <person name="Yoshinaga Y."/>
            <person name="Zwiers L.-H."/>
            <person name="Turgeon B."/>
            <person name="Goodwin S."/>
            <person name="Spatafora J."/>
            <person name="Crous P."/>
            <person name="Grigoriev I."/>
        </authorList>
    </citation>
    <scope>NUCLEOTIDE SEQUENCE</scope>
    <source>
        <strain evidence="1">CBS 122368</strain>
    </source>
</reference>
<dbReference type="GeneID" id="54573073"/>
<proteinExistence type="predicted"/>
<protein>
    <submittedName>
        <fullName evidence="1">Uncharacterized protein</fullName>
    </submittedName>
</protein>
<evidence type="ECO:0000313" key="1">
    <source>
        <dbReference type="EMBL" id="KAF2254277.1"/>
    </source>
</evidence>
<dbReference type="EMBL" id="ML987190">
    <property type="protein sequence ID" value="KAF2254277.1"/>
    <property type="molecule type" value="Genomic_DNA"/>
</dbReference>
<sequence>MRAPSGSVEGPFPMSLRNPFLPANPPALPLRYPIYISVQYQSAESTTSQRMQPSVHCSRDIASRADRAEPFCWAGCRHLMVGDRNLSRLRLRTQLRLPRQHPHRLCSRLGQTNSATTTPLLYIHGASIIVQLTRAVDHQRAAIEGYINSAPVNQTTAIQGQVTTTEAPGPSVQWKGLTY</sequence>
<dbReference type="Proteomes" id="UP000800094">
    <property type="component" value="Unassembled WGS sequence"/>
</dbReference>
<organism evidence="1 2">
    <name type="scientific">Trematosphaeria pertusa</name>
    <dbReference type="NCBI Taxonomy" id="390896"/>
    <lineage>
        <taxon>Eukaryota</taxon>
        <taxon>Fungi</taxon>
        <taxon>Dikarya</taxon>
        <taxon>Ascomycota</taxon>
        <taxon>Pezizomycotina</taxon>
        <taxon>Dothideomycetes</taxon>
        <taxon>Pleosporomycetidae</taxon>
        <taxon>Pleosporales</taxon>
        <taxon>Massarineae</taxon>
        <taxon>Trematosphaeriaceae</taxon>
        <taxon>Trematosphaeria</taxon>
    </lineage>
</organism>
<name>A0A6A6IW26_9PLEO</name>
<gene>
    <name evidence="1" type="ORF">BU26DRAFT_135713</name>
</gene>
<accession>A0A6A6IW26</accession>
<keyword evidence="2" id="KW-1185">Reference proteome</keyword>
<evidence type="ECO:0000313" key="2">
    <source>
        <dbReference type="Proteomes" id="UP000800094"/>
    </source>
</evidence>
<dbReference type="AlphaFoldDB" id="A0A6A6IW26"/>